<proteinExistence type="predicted"/>
<sequence>MTAASDLRSKLEAEPGVVIETFAEENGVSCRDVVEAMPASMIRFVKDNFGNTAAFVEVMGEVATWGDVTFIIHTDDGIFEFGGPIPPGSEARNYYNLSGAKGLHGHLRAERCAGICFMERPFFGRLSASILLFNRDGGIMFKIFVGRDDKRELLPNQLAAFRKLADKMC</sequence>
<keyword evidence="2" id="KW-1185">Reference proteome</keyword>
<dbReference type="PIRSF" id="PIRSF030840">
    <property type="entry name" value="DUF1008"/>
    <property type="match status" value="1"/>
</dbReference>
<gene>
    <name evidence="1" type="primary">hutX</name>
    <name evidence="1" type="ORF">DXH78_02585</name>
</gene>
<dbReference type="InterPro" id="IPR010413">
    <property type="entry name" value="HutX-like"/>
</dbReference>
<protein>
    <submittedName>
        <fullName evidence="1">Heme utilization cystosolic carrier protein HutX</fullName>
    </submittedName>
</protein>
<reference evidence="2" key="1">
    <citation type="submission" date="2018-08" db="EMBL/GenBank/DDBJ databases">
        <authorList>
            <person name="Kim S.-J."/>
            <person name="Jung G.-Y."/>
        </authorList>
    </citation>
    <scope>NUCLEOTIDE SEQUENCE [LARGE SCALE GENOMIC DNA]</scope>
    <source>
        <strain evidence="2">GY_H</strain>
    </source>
</reference>
<dbReference type="EMBL" id="QRGO01000001">
    <property type="protein sequence ID" value="RDV05662.1"/>
    <property type="molecule type" value="Genomic_DNA"/>
</dbReference>
<evidence type="ECO:0000313" key="1">
    <source>
        <dbReference type="EMBL" id="RDV05662.1"/>
    </source>
</evidence>
<accession>A0A371BDJ1</accession>
<dbReference type="Gene3D" id="3.40.1570.10">
    <property type="entry name" value="HemS/ChuS/ChuX like domains"/>
    <property type="match status" value="1"/>
</dbReference>
<dbReference type="InterPro" id="IPR053733">
    <property type="entry name" value="Heme_Transport_Util_sf"/>
</dbReference>
<dbReference type="SUPFAM" id="SSF144064">
    <property type="entry name" value="Heme iron utilization protein-like"/>
    <property type="match status" value="1"/>
</dbReference>
<dbReference type="OrthoDB" id="8781266at2"/>
<dbReference type="AlphaFoldDB" id="A0A371BDJ1"/>
<dbReference type="CDD" id="cd16829">
    <property type="entry name" value="ChuX_HutX-like"/>
    <property type="match status" value="1"/>
</dbReference>
<evidence type="ECO:0000313" key="2">
    <source>
        <dbReference type="Proteomes" id="UP000263993"/>
    </source>
</evidence>
<dbReference type="Pfam" id="PF06228">
    <property type="entry name" value="ChuX_HutX"/>
    <property type="match status" value="1"/>
</dbReference>
<name>A0A371BDJ1_9BRAD</name>
<dbReference type="NCBIfam" id="TIGR04108">
    <property type="entry name" value="HutX"/>
    <property type="match status" value="1"/>
</dbReference>
<dbReference type="Proteomes" id="UP000263993">
    <property type="component" value="Unassembled WGS sequence"/>
</dbReference>
<comment type="caution">
    <text evidence="1">The sequence shown here is derived from an EMBL/GenBank/DDBJ whole genome shotgun (WGS) entry which is preliminary data.</text>
</comment>
<organism evidence="1 2">
    <name type="scientific">Undibacter mobilis</name>
    <dbReference type="NCBI Taxonomy" id="2292256"/>
    <lineage>
        <taxon>Bacteria</taxon>
        <taxon>Pseudomonadati</taxon>
        <taxon>Pseudomonadota</taxon>
        <taxon>Alphaproteobacteria</taxon>
        <taxon>Hyphomicrobiales</taxon>
        <taxon>Nitrobacteraceae</taxon>
        <taxon>Undibacter</taxon>
    </lineage>
</organism>